<evidence type="ECO:0000256" key="2">
    <source>
        <dbReference type="ARBA" id="ARBA00022857"/>
    </source>
</evidence>
<gene>
    <name evidence="5" type="ORF">CNMCM6805_002001</name>
</gene>
<dbReference type="InterPro" id="IPR036291">
    <property type="entry name" value="NAD(P)-bd_dom_sf"/>
</dbReference>
<dbReference type="Gene3D" id="3.90.25.10">
    <property type="entry name" value="UDP-galactose 4-epimerase, domain 1"/>
    <property type="match status" value="1"/>
</dbReference>
<reference evidence="5" key="1">
    <citation type="journal article" date="2020" name="bioRxiv">
        <title>Genomic and phenotypic heterogeneity of clinical isolates of the human pathogens Aspergillus fumigatus, Aspergillus lentulus and Aspergillus fumigatiaffinis.</title>
        <authorList>
            <person name="dos Santos R.A.C."/>
            <person name="Steenwyk J.L."/>
            <person name="Rivero-Menendez O."/>
            <person name="Mead M.E."/>
            <person name="Silva L.P."/>
            <person name="Bastos R.W."/>
            <person name="Alastruey-Izquierdo A."/>
            <person name="Goldman G.H."/>
            <person name="Rokas A."/>
        </authorList>
    </citation>
    <scope>NUCLEOTIDE SEQUENCE</scope>
    <source>
        <strain evidence="5">CNM-CM6805</strain>
    </source>
</reference>
<evidence type="ECO:0000313" key="6">
    <source>
        <dbReference type="Proteomes" id="UP000653565"/>
    </source>
</evidence>
<keyword evidence="6" id="KW-1185">Reference proteome</keyword>
<keyword evidence="3" id="KW-0560">Oxidoreductase</keyword>
<dbReference type="OrthoDB" id="10000533at2759"/>
<dbReference type="Proteomes" id="UP000653565">
    <property type="component" value="Unassembled WGS sequence"/>
</dbReference>
<dbReference type="PANTHER" id="PTHR47706">
    <property type="entry name" value="NMRA-LIKE FAMILY PROTEIN"/>
    <property type="match status" value="1"/>
</dbReference>
<evidence type="ECO:0000256" key="1">
    <source>
        <dbReference type="ARBA" id="ARBA00005725"/>
    </source>
</evidence>
<dbReference type="Gene3D" id="3.40.50.720">
    <property type="entry name" value="NAD(P)-binding Rossmann-like Domain"/>
    <property type="match status" value="1"/>
</dbReference>
<evidence type="ECO:0000313" key="5">
    <source>
        <dbReference type="EMBL" id="KAF4228542.1"/>
    </source>
</evidence>
<dbReference type="InterPro" id="IPR008030">
    <property type="entry name" value="NmrA-like"/>
</dbReference>
<proteinExistence type="inferred from homology"/>
<name>A0A8H4GUP8_9EURO</name>
<dbReference type="GO" id="GO:0016491">
    <property type="term" value="F:oxidoreductase activity"/>
    <property type="evidence" value="ECO:0007669"/>
    <property type="project" value="UniProtKB-KW"/>
</dbReference>
<dbReference type="SUPFAM" id="SSF51735">
    <property type="entry name" value="NAD(P)-binding Rossmann-fold domains"/>
    <property type="match status" value="1"/>
</dbReference>
<comment type="caution">
    <text evidence="5">The sequence shown here is derived from an EMBL/GenBank/DDBJ whole genome shotgun (WGS) entry which is preliminary data.</text>
</comment>
<organism evidence="5 6">
    <name type="scientific">Aspergillus fumigatiaffinis</name>
    <dbReference type="NCBI Taxonomy" id="340414"/>
    <lineage>
        <taxon>Eukaryota</taxon>
        <taxon>Fungi</taxon>
        <taxon>Dikarya</taxon>
        <taxon>Ascomycota</taxon>
        <taxon>Pezizomycotina</taxon>
        <taxon>Eurotiomycetes</taxon>
        <taxon>Eurotiomycetidae</taxon>
        <taxon>Eurotiales</taxon>
        <taxon>Aspergillaceae</taxon>
        <taxon>Aspergillus</taxon>
        <taxon>Aspergillus subgen. Fumigati</taxon>
    </lineage>
</organism>
<keyword evidence="2" id="KW-0521">NADP</keyword>
<protein>
    <recommendedName>
        <fullName evidence="4">NmrA-like domain-containing protein</fullName>
    </recommendedName>
</protein>
<dbReference type="InterPro" id="IPR051609">
    <property type="entry name" value="NmrA/Isoflavone_reductase-like"/>
</dbReference>
<sequence>MAIVAVSGGTGKVGRAIVEALKGKTSHTVFVLARSANNQLSQLMGVPIIPVDYSNIGSLRKVLEENRIDTVISTVPITDASASDFQLNLIEAATLSKSTKRFIPSDFGIVYNEAHAAVFPSVKGKLLAAEKLKSSNLEYTLVSNGFFMDYYGLSKVKSYLQPFVFAVDIANNAAAIPGSGNVPVVFTHTFDVAQCVAALVGEEEWNERTIIIGDKLTWNDLVALGETVRGTKFHVTYDSVEKLKTFQVTELPSHPAVYPFLPKEQLQYILAVFGQWTEAGDFNLPEEDAFNRQRSPDIRLRSIAEMLQEAWGAETI</sequence>
<reference evidence="5" key="2">
    <citation type="submission" date="2020-04" db="EMBL/GenBank/DDBJ databases">
        <authorList>
            <person name="Santos R.A.C."/>
            <person name="Steenwyk J.L."/>
            <person name="Rivero-Menendez O."/>
            <person name="Mead M.E."/>
            <person name="Silva L.P."/>
            <person name="Bastos R.W."/>
            <person name="Alastruey-Izquierdo A."/>
            <person name="Goldman G.H."/>
            <person name="Rokas A."/>
        </authorList>
    </citation>
    <scope>NUCLEOTIDE SEQUENCE</scope>
    <source>
        <strain evidence="5">CNM-CM6805</strain>
    </source>
</reference>
<evidence type="ECO:0000259" key="4">
    <source>
        <dbReference type="Pfam" id="PF05368"/>
    </source>
</evidence>
<evidence type="ECO:0000256" key="3">
    <source>
        <dbReference type="ARBA" id="ARBA00023002"/>
    </source>
</evidence>
<comment type="similarity">
    <text evidence="1">Belongs to the NmrA-type oxidoreductase family. Isoflavone reductase subfamily.</text>
</comment>
<dbReference type="AlphaFoldDB" id="A0A8H4GUP8"/>
<feature type="domain" description="NmrA-like" evidence="4">
    <location>
        <begin position="4"/>
        <end position="280"/>
    </location>
</feature>
<accession>A0A8H4GUP8</accession>
<dbReference type="EMBL" id="JAAAPX010000149">
    <property type="protein sequence ID" value="KAF4228542.1"/>
    <property type="molecule type" value="Genomic_DNA"/>
</dbReference>
<dbReference type="PANTHER" id="PTHR47706:SF4">
    <property type="entry name" value="NMRA-LIKE DOMAIN-CONTAINING PROTEIN"/>
    <property type="match status" value="1"/>
</dbReference>
<dbReference type="Pfam" id="PF05368">
    <property type="entry name" value="NmrA"/>
    <property type="match status" value="1"/>
</dbReference>